<dbReference type="GO" id="GO:0043190">
    <property type="term" value="C:ATP-binding cassette (ABC) transporter complex"/>
    <property type="evidence" value="ECO:0007669"/>
    <property type="project" value="InterPro"/>
</dbReference>
<dbReference type="PIRSF" id="PIRSF006648">
    <property type="entry name" value="DrrB"/>
    <property type="match status" value="1"/>
</dbReference>
<accession>A0A398D121</accession>
<evidence type="ECO:0000256" key="5">
    <source>
        <dbReference type="RuleBase" id="RU361157"/>
    </source>
</evidence>
<keyword evidence="4 5" id="KW-0472">Membrane</keyword>
<evidence type="ECO:0000256" key="2">
    <source>
        <dbReference type="ARBA" id="ARBA00022692"/>
    </source>
</evidence>
<keyword evidence="2 5" id="KW-0812">Transmembrane</keyword>
<sequence length="245" mass="26277">MKLLAFASRNRRELLRDPWNLAFGIGFPLVLLLLLSAIQANIPVSLFNIEKLAPGIAVFGLSFISLFSATLIAKDRTTSFLMRLFASPLSASDFILGYALPLLPMAILQSTVCFVVSFFLGLPVNVNVLLVLVVLIPPAILYIGIGLLAGSILTDKQVGGVCGALLTNVSAWLSGTWFDLNLVGGAFKRIAYALPFAHAVDAAKAAIAGDYASILPHLWWVIGYATVIMVIAVVAFKRKMNGDNV</sequence>
<gene>
    <name evidence="7" type="ORF">SMC5_10315</name>
</gene>
<dbReference type="PANTHER" id="PTHR43027">
    <property type="entry name" value="DOXORUBICIN RESISTANCE ABC TRANSPORTER PERMEASE PROTEIN DRRC-RELATED"/>
    <property type="match status" value="1"/>
</dbReference>
<dbReference type="RefSeq" id="WP_119087007.1">
    <property type="nucleotide sequence ID" value="NZ_QXIU01000265.1"/>
</dbReference>
<evidence type="ECO:0000259" key="6">
    <source>
        <dbReference type="PROSITE" id="PS51012"/>
    </source>
</evidence>
<protein>
    <recommendedName>
        <fullName evidence="5">Transport permease protein</fullName>
    </recommendedName>
</protein>
<dbReference type="Proteomes" id="UP000266489">
    <property type="component" value="Unassembled WGS sequence"/>
</dbReference>
<evidence type="ECO:0000313" key="8">
    <source>
        <dbReference type="Proteomes" id="UP000266489"/>
    </source>
</evidence>
<comment type="similarity">
    <text evidence="5">Belongs to the ABC-2 integral membrane protein family.</text>
</comment>
<evidence type="ECO:0000313" key="7">
    <source>
        <dbReference type="EMBL" id="RIE07099.1"/>
    </source>
</evidence>
<proteinExistence type="inferred from homology"/>
<dbReference type="PANTHER" id="PTHR43027:SF1">
    <property type="entry name" value="DOXORUBICIN RESISTANCE ABC TRANSPORTER PERMEASE PROTEIN DRRC-RELATED"/>
    <property type="match status" value="1"/>
</dbReference>
<dbReference type="OrthoDB" id="162334at2"/>
<dbReference type="PROSITE" id="PS51012">
    <property type="entry name" value="ABC_TM2"/>
    <property type="match status" value="1"/>
</dbReference>
<dbReference type="Pfam" id="PF01061">
    <property type="entry name" value="ABC2_membrane"/>
    <property type="match status" value="1"/>
</dbReference>
<comment type="caution">
    <text evidence="7">The sequence shown here is derived from an EMBL/GenBank/DDBJ whole genome shotgun (WGS) entry which is preliminary data.</text>
</comment>
<feature type="transmembrane region" description="Helical" evidence="5">
    <location>
        <begin position="94"/>
        <end position="122"/>
    </location>
</feature>
<name>A0A398D121_9BACT</name>
<keyword evidence="3 5" id="KW-1133">Transmembrane helix</keyword>
<evidence type="ECO:0000256" key="1">
    <source>
        <dbReference type="ARBA" id="ARBA00004141"/>
    </source>
</evidence>
<dbReference type="EMBL" id="QXIU01000265">
    <property type="protein sequence ID" value="RIE07099.1"/>
    <property type="molecule type" value="Genomic_DNA"/>
</dbReference>
<dbReference type="InterPro" id="IPR047817">
    <property type="entry name" value="ABC2_TM_bact-type"/>
</dbReference>
<feature type="transmembrane region" description="Helical" evidence="5">
    <location>
        <begin position="52"/>
        <end position="73"/>
    </location>
</feature>
<feature type="transmembrane region" description="Helical" evidence="5">
    <location>
        <begin position="128"/>
        <end position="149"/>
    </location>
</feature>
<dbReference type="InterPro" id="IPR000412">
    <property type="entry name" value="ABC_2_transport"/>
</dbReference>
<feature type="transmembrane region" description="Helical" evidence="5">
    <location>
        <begin position="158"/>
        <end position="178"/>
    </location>
</feature>
<feature type="transmembrane region" description="Helical" evidence="5">
    <location>
        <begin position="21"/>
        <end position="40"/>
    </location>
</feature>
<dbReference type="GO" id="GO:0140359">
    <property type="term" value="F:ABC-type transporter activity"/>
    <property type="evidence" value="ECO:0007669"/>
    <property type="project" value="InterPro"/>
</dbReference>
<keyword evidence="5" id="KW-1003">Cell membrane</keyword>
<keyword evidence="5" id="KW-0813">Transport</keyword>
<feature type="domain" description="ABC transmembrane type-2" evidence="6">
    <location>
        <begin position="19"/>
        <end position="239"/>
    </location>
</feature>
<feature type="transmembrane region" description="Helical" evidence="5">
    <location>
        <begin position="218"/>
        <end position="236"/>
    </location>
</feature>
<evidence type="ECO:0000256" key="4">
    <source>
        <dbReference type="ARBA" id="ARBA00023136"/>
    </source>
</evidence>
<dbReference type="InterPro" id="IPR013525">
    <property type="entry name" value="ABC2_TM"/>
</dbReference>
<evidence type="ECO:0000256" key="3">
    <source>
        <dbReference type="ARBA" id="ARBA00022989"/>
    </source>
</evidence>
<comment type="subcellular location">
    <subcellularLocation>
        <location evidence="5">Cell membrane</location>
        <topology evidence="5">Multi-pass membrane protein</topology>
    </subcellularLocation>
    <subcellularLocation>
        <location evidence="1">Membrane</location>
        <topology evidence="1">Multi-pass membrane protein</topology>
    </subcellularLocation>
</comment>
<dbReference type="AlphaFoldDB" id="A0A398D121"/>
<reference evidence="7 8" key="1">
    <citation type="submission" date="2018-09" db="EMBL/GenBank/DDBJ databases">
        <title>Discovery and Ecogenomic Context for Candidatus Cryosericales, a Global Caldiserica Order Active in Thawing Permafrost.</title>
        <authorList>
            <person name="Martinez M.A."/>
            <person name="Woodcroft B.J."/>
            <person name="Ignacio Espinoza J.C."/>
            <person name="Zayed A."/>
            <person name="Singleton C.M."/>
            <person name="Boyd J."/>
            <person name="Li Y.-F."/>
            <person name="Purvine S."/>
            <person name="Maughan H."/>
            <person name="Hodgkins S.B."/>
            <person name="Anderson D."/>
            <person name="Sederholm M."/>
            <person name="Temperton B."/>
            <person name="Saleska S.R."/>
            <person name="Tyson G.W."/>
            <person name="Rich V.I."/>
        </authorList>
    </citation>
    <scope>NUCLEOTIDE SEQUENCE [LARGE SCALE GENOMIC DNA]</scope>
    <source>
        <strain evidence="7 8">SMC5</strain>
    </source>
</reference>
<dbReference type="InterPro" id="IPR052902">
    <property type="entry name" value="ABC-2_transporter"/>
</dbReference>
<organism evidence="7 8">
    <name type="scientific">Candidatus Cryosericum odellii</name>
    <dbReference type="NCBI Taxonomy" id="2290917"/>
    <lineage>
        <taxon>Bacteria</taxon>
        <taxon>Pseudomonadati</taxon>
        <taxon>Caldisericota/Cryosericota group</taxon>
        <taxon>Candidatus Cryosericota</taxon>
        <taxon>Candidatus Cryosericia</taxon>
        <taxon>Candidatus Cryosericales</taxon>
        <taxon>Candidatus Cryosericaceae</taxon>
        <taxon>Candidatus Cryosericum</taxon>
    </lineage>
</organism>
<dbReference type="PRINTS" id="PR00164">
    <property type="entry name" value="ABC2TRNSPORT"/>
</dbReference>